<reference evidence="2 3" key="1">
    <citation type="submission" date="2024-09" db="EMBL/GenBank/DDBJ databases">
        <authorList>
            <person name="Sun Q."/>
            <person name="Mori K."/>
        </authorList>
    </citation>
    <scope>NUCLEOTIDE SEQUENCE [LARGE SCALE GENOMIC DNA]</scope>
    <source>
        <strain evidence="2 3">JCM 3331</strain>
    </source>
</reference>
<dbReference type="Gene3D" id="3.40.30.10">
    <property type="entry name" value="Glutaredoxin"/>
    <property type="match status" value="1"/>
</dbReference>
<dbReference type="InterPro" id="IPR013766">
    <property type="entry name" value="Thioredoxin_domain"/>
</dbReference>
<evidence type="ECO:0000313" key="2">
    <source>
        <dbReference type="EMBL" id="MFB9572580.1"/>
    </source>
</evidence>
<protein>
    <submittedName>
        <fullName evidence="2">Thioredoxin family protein</fullName>
    </submittedName>
</protein>
<organism evidence="2 3">
    <name type="scientific">Streptomyces yanii</name>
    <dbReference type="NCBI Taxonomy" id="78510"/>
    <lineage>
        <taxon>Bacteria</taxon>
        <taxon>Bacillati</taxon>
        <taxon>Actinomycetota</taxon>
        <taxon>Actinomycetes</taxon>
        <taxon>Kitasatosporales</taxon>
        <taxon>Streptomycetaceae</taxon>
        <taxon>Streptomyces</taxon>
    </lineage>
</organism>
<dbReference type="InterPro" id="IPR036249">
    <property type="entry name" value="Thioredoxin-like_sf"/>
</dbReference>
<sequence>MASRVHQPLENAEFDFVLARADAPVLAYFCGTWAKVAEVCREMDSLVREMADAYGERLTVVRTDMVRCAEPTRRYGGTGAPSFLLIKQGEVTATRTGPMNRTQFREFLDANL</sequence>
<gene>
    <name evidence="2" type="ORF">ACFFTL_09655</name>
</gene>
<accession>A0ABV5R423</accession>
<feature type="domain" description="Thioredoxin" evidence="1">
    <location>
        <begin position="8"/>
        <end position="109"/>
    </location>
</feature>
<keyword evidence="3" id="KW-1185">Reference proteome</keyword>
<dbReference type="Pfam" id="PF00085">
    <property type="entry name" value="Thioredoxin"/>
    <property type="match status" value="1"/>
</dbReference>
<dbReference type="RefSeq" id="WP_345518866.1">
    <property type="nucleotide sequence ID" value="NZ_BAAAXD010000049.1"/>
</dbReference>
<comment type="caution">
    <text evidence="2">The sequence shown here is derived from an EMBL/GenBank/DDBJ whole genome shotgun (WGS) entry which is preliminary data.</text>
</comment>
<evidence type="ECO:0000313" key="3">
    <source>
        <dbReference type="Proteomes" id="UP001589710"/>
    </source>
</evidence>
<dbReference type="Proteomes" id="UP001589710">
    <property type="component" value="Unassembled WGS sequence"/>
</dbReference>
<evidence type="ECO:0000259" key="1">
    <source>
        <dbReference type="Pfam" id="PF00085"/>
    </source>
</evidence>
<dbReference type="EMBL" id="JBHMCG010000045">
    <property type="protein sequence ID" value="MFB9572580.1"/>
    <property type="molecule type" value="Genomic_DNA"/>
</dbReference>
<dbReference type="CDD" id="cd02947">
    <property type="entry name" value="TRX_family"/>
    <property type="match status" value="1"/>
</dbReference>
<name>A0ABV5R423_9ACTN</name>
<dbReference type="SUPFAM" id="SSF52833">
    <property type="entry name" value="Thioredoxin-like"/>
    <property type="match status" value="1"/>
</dbReference>
<proteinExistence type="predicted"/>